<sequence>MNEILNIQVLHAGYINDEGTVTPILHDINLTVQPGEIIGVVGGSGSGKSTLLHSITMLKGTPIQILEGTIQYNGLNLREINETERRTLMGSGIARVFQQAYMSLYPLRTIQAQCKELLDAHHVPVDKGVEDFCQMLAHMGFQEPRRILAAHPHELSGGMAQRVAIALALVLKPKLLLADEPTAALDATVQKKVLQELLELCQAYGTALLLVTHNINMAAMFTHRMYVMHDGRIVESGTTSDVMEHPQHEYTQALLGAVPILNGPLPKSNLKFSIETKEQAQIHQAHGHHHHDAQGRHTHDGMGFHSHDDRNLHTHDGRDTEVYHE</sequence>
<feature type="compositionally biased region" description="Basic and acidic residues" evidence="8">
    <location>
        <begin position="292"/>
        <end position="325"/>
    </location>
</feature>
<dbReference type="SMART" id="SM00382">
    <property type="entry name" value="AAA"/>
    <property type="match status" value="1"/>
</dbReference>
<feature type="region of interest" description="Disordered" evidence="8">
    <location>
        <begin position="276"/>
        <end position="325"/>
    </location>
</feature>
<dbReference type="InterPro" id="IPR027417">
    <property type="entry name" value="P-loop_NTPase"/>
</dbReference>
<name>A0ABU3Z6A9_9FIRM</name>
<dbReference type="InterPro" id="IPR003593">
    <property type="entry name" value="AAA+_ATPase"/>
</dbReference>
<evidence type="ECO:0000259" key="9">
    <source>
        <dbReference type="PROSITE" id="PS50893"/>
    </source>
</evidence>
<accession>A0ABU3Z6A9</accession>
<dbReference type="Pfam" id="PF08352">
    <property type="entry name" value="oligo_HPY"/>
    <property type="match status" value="1"/>
</dbReference>
<proteinExistence type="inferred from homology"/>
<dbReference type="Gene3D" id="3.40.50.300">
    <property type="entry name" value="P-loop containing nucleotide triphosphate hydrolases"/>
    <property type="match status" value="1"/>
</dbReference>
<evidence type="ECO:0000256" key="2">
    <source>
        <dbReference type="ARBA" id="ARBA00005417"/>
    </source>
</evidence>
<keyword evidence="6 10" id="KW-0067">ATP-binding</keyword>
<dbReference type="InterPro" id="IPR017871">
    <property type="entry name" value="ABC_transporter-like_CS"/>
</dbReference>
<organism evidence="10 11">
    <name type="scientific">Veillonella absiana</name>
    <dbReference type="NCBI Taxonomy" id="3079305"/>
    <lineage>
        <taxon>Bacteria</taxon>
        <taxon>Bacillati</taxon>
        <taxon>Bacillota</taxon>
        <taxon>Negativicutes</taxon>
        <taxon>Veillonellales</taxon>
        <taxon>Veillonellaceae</taxon>
        <taxon>Veillonella</taxon>
    </lineage>
</organism>
<keyword evidence="4" id="KW-1003">Cell membrane</keyword>
<dbReference type="InterPro" id="IPR050388">
    <property type="entry name" value="ABC_Ni/Peptide_Import"/>
</dbReference>
<dbReference type="PANTHER" id="PTHR43297:SF2">
    <property type="entry name" value="DIPEPTIDE TRANSPORT ATP-BINDING PROTEIN DPPD"/>
    <property type="match status" value="1"/>
</dbReference>
<evidence type="ECO:0000313" key="10">
    <source>
        <dbReference type="EMBL" id="MDV5087257.1"/>
    </source>
</evidence>
<keyword evidence="11" id="KW-1185">Reference proteome</keyword>
<dbReference type="GO" id="GO:0005524">
    <property type="term" value="F:ATP binding"/>
    <property type="evidence" value="ECO:0007669"/>
    <property type="project" value="UniProtKB-KW"/>
</dbReference>
<evidence type="ECO:0000256" key="5">
    <source>
        <dbReference type="ARBA" id="ARBA00022741"/>
    </source>
</evidence>
<comment type="subcellular location">
    <subcellularLocation>
        <location evidence="1">Cell membrane</location>
        <topology evidence="1">Peripheral membrane protein</topology>
    </subcellularLocation>
</comment>
<dbReference type="Pfam" id="PF00005">
    <property type="entry name" value="ABC_tran"/>
    <property type="match status" value="1"/>
</dbReference>
<evidence type="ECO:0000256" key="6">
    <source>
        <dbReference type="ARBA" id="ARBA00022840"/>
    </source>
</evidence>
<dbReference type="InterPro" id="IPR013563">
    <property type="entry name" value="Oligopep_ABC_C"/>
</dbReference>
<evidence type="ECO:0000256" key="7">
    <source>
        <dbReference type="ARBA" id="ARBA00023136"/>
    </source>
</evidence>
<dbReference type="PROSITE" id="PS00211">
    <property type="entry name" value="ABC_TRANSPORTER_1"/>
    <property type="match status" value="1"/>
</dbReference>
<reference evidence="10 11" key="1">
    <citation type="submission" date="2023-10" db="EMBL/GenBank/DDBJ databases">
        <title>Veillonella sp. nov., isolated from a pig farm feces dump.</title>
        <authorList>
            <person name="Chang Y.-H."/>
        </authorList>
    </citation>
    <scope>NUCLEOTIDE SEQUENCE [LARGE SCALE GENOMIC DNA]</scope>
    <source>
        <strain evidence="10 11">YH-vei2233</strain>
    </source>
</reference>
<keyword evidence="5" id="KW-0547">Nucleotide-binding</keyword>
<evidence type="ECO:0000256" key="4">
    <source>
        <dbReference type="ARBA" id="ARBA00022475"/>
    </source>
</evidence>
<comment type="caution">
    <text evidence="10">The sequence shown here is derived from an EMBL/GenBank/DDBJ whole genome shotgun (WGS) entry which is preliminary data.</text>
</comment>
<evidence type="ECO:0000256" key="1">
    <source>
        <dbReference type="ARBA" id="ARBA00004202"/>
    </source>
</evidence>
<dbReference type="EMBL" id="JAWJZB010000001">
    <property type="protein sequence ID" value="MDV5087257.1"/>
    <property type="molecule type" value="Genomic_DNA"/>
</dbReference>
<comment type="similarity">
    <text evidence="2">Belongs to the ABC transporter superfamily.</text>
</comment>
<dbReference type="SUPFAM" id="SSF52540">
    <property type="entry name" value="P-loop containing nucleoside triphosphate hydrolases"/>
    <property type="match status" value="1"/>
</dbReference>
<keyword evidence="7" id="KW-0472">Membrane</keyword>
<keyword evidence="3" id="KW-0813">Transport</keyword>
<feature type="domain" description="ABC transporter" evidence="9">
    <location>
        <begin position="7"/>
        <end position="255"/>
    </location>
</feature>
<protein>
    <submittedName>
        <fullName evidence="10">ABC transporter ATP-binding protein</fullName>
    </submittedName>
</protein>
<evidence type="ECO:0000256" key="8">
    <source>
        <dbReference type="SAM" id="MobiDB-lite"/>
    </source>
</evidence>
<dbReference type="Proteomes" id="UP001272515">
    <property type="component" value="Unassembled WGS sequence"/>
</dbReference>
<dbReference type="PROSITE" id="PS50893">
    <property type="entry name" value="ABC_TRANSPORTER_2"/>
    <property type="match status" value="1"/>
</dbReference>
<evidence type="ECO:0000256" key="3">
    <source>
        <dbReference type="ARBA" id="ARBA00022448"/>
    </source>
</evidence>
<dbReference type="RefSeq" id="WP_317329137.1">
    <property type="nucleotide sequence ID" value="NZ_JAWJZA010000027.1"/>
</dbReference>
<dbReference type="PANTHER" id="PTHR43297">
    <property type="entry name" value="OLIGOPEPTIDE TRANSPORT ATP-BINDING PROTEIN APPD"/>
    <property type="match status" value="1"/>
</dbReference>
<gene>
    <name evidence="10" type="ORF">RVY80_00070</name>
</gene>
<dbReference type="InterPro" id="IPR003439">
    <property type="entry name" value="ABC_transporter-like_ATP-bd"/>
</dbReference>
<evidence type="ECO:0000313" key="11">
    <source>
        <dbReference type="Proteomes" id="UP001272515"/>
    </source>
</evidence>